<dbReference type="InterPro" id="IPR004680">
    <property type="entry name" value="Cit_transptr-like_dom"/>
</dbReference>
<dbReference type="Proteomes" id="UP000324974">
    <property type="component" value="Chromosome"/>
</dbReference>
<dbReference type="CDD" id="cd01117">
    <property type="entry name" value="YbiR_permease"/>
    <property type="match status" value="1"/>
</dbReference>
<dbReference type="GO" id="GO:0015105">
    <property type="term" value="F:arsenite transmembrane transporter activity"/>
    <property type="evidence" value="ECO:0007669"/>
    <property type="project" value="InterPro"/>
</dbReference>
<sequence>MSETVAWWLTIAAFVFTYAGLAVGRLPWLRTDRAGIALAGAALTLALGLLTFDDAVKAVDFATLALLLGMMVVVAYLRHAGFFEAVADGVLARVHSPVGILAVTMSLSAVLSALLVNDVACLALAPLVLHMARRRKLDPRPHLIGLAVASNAGSVATLTGNPQNMIIGGLSHVSYLRFAARLTPIAVLSVVVAFLVTWLVFRSALAATAAPAEEQGEEPPKEQPRHPRHRRLLVKSLLVTVVTVGFFFAGFPMAVVALAAAGFLLLDRVNPTKVYQEVDWPLLVMFAGLFVVVHAFEVRVLAPSGVEKWPVLQHHPIDVLSGASAVLSNVVSNVPAVLLFKPVILAMPAESQEVAWLALAMSSTLAGNFTVLGSVANLIVVEAARKERVTITLLDYCRVGVPVTVLTLLLGVAWLTFVPY</sequence>
<keyword evidence="6 8" id="KW-1133">Transmembrane helix</keyword>
<keyword evidence="3" id="KW-0813">Transport</keyword>
<name>A0A5C1AFX2_9BACT</name>
<feature type="transmembrane region" description="Helical" evidence="8">
    <location>
        <begin position="34"/>
        <end position="52"/>
    </location>
</feature>
<accession>A0A5C1AFX2</accession>
<evidence type="ECO:0000313" key="10">
    <source>
        <dbReference type="EMBL" id="QEL17495.1"/>
    </source>
</evidence>
<dbReference type="PANTHER" id="PTHR43302:SF5">
    <property type="entry name" value="TRANSPORTER ARSB-RELATED"/>
    <property type="match status" value="1"/>
</dbReference>
<dbReference type="EMBL" id="CP042425">
    <property type="protein sequence ID" value="QEL17495.1"/>
    <property type="molecule type" value="Genomic_DNA"/>
</dbReference>
<evidence type="ECO:0000256" key="5">
    <source>
        <dbReference type="ARBA" id="ARBA00022692"/>
    </source>
</evidence>
<comment type="subcellular location">
    <subcellularLocation>
        <location evidence="1">Cell membrane</location>
        <topology evidence="1">Multi-pass membrane protein</topology>
    </subcellularLocation>
</comment>
<dbReference type="RefSeq" id="WP_149112096.1">
    <property type="nucleotide sequence ID" value="NZ_CP042425.1"/>
</dbReference>
<dbReference type="KEGG" id="lrs:PX52LOC_04484"/>
<dbReference type="PRINTS" id="PR00758">
    <property type="entry name" value="ARSENICPUMP"/>
</dbReference>
<keyword evidence="5 8" id="KW-0812">Transmembrane</keyword>
<evidence type="ECO:0000313" key="11">
    <source>
        <dbReference type="Proteomes" id="UP000324974"/>
    </source>
</evidence>
<feature type="transmembrane region" description="Helical" evidence="8">
    <location>
        <begin position="237"/>
        <end position="266"/>
    </location>
</feature>
<gene>
    <name evidence="10" type="ORF">PX52LOC_04484</name>
</gene>
<evidence type="ECO:0000256" key="6">
    <source>
        <dbReference type="ARBA" id="ARBA00022989"/>
    </source>
</evidence>
<evidence type="ECO:0000256" key="2">
    <source>
        <dbReference type="ARBA" id="ARBA00009843"/>
    </source>
</evidence>
<protein>
    <submittedName>
        <fullName evidence="10">Anion transporter</fullName>
    </submittedName>
</protein>
<proteinExistence type="inferred from homology"/>
<comment type="similarity">
    <text evidence="2">Belongs to the CitM (TC 2.A.11) transporter family.</text>
</comment>
<dbReference type="OrthoDB" id="9765532at2"/>
<feature type="domain" description="Citrate transporter-like" evidence="9">
    <location>
        <begin position="31"/>
        <end position="365"/>
    </location>
</feature>
<keyword evidence="7 8" id="KW-0472">Membrane</keyword>
<evidence type="ECO:0000259" key="9">
    <source>
        <dbReference type="Pfam" id="PF03600"/>
    </source>
</evidence>
<organism evidence="10 11">
    <name type="scientific">Limnoglobus roseus</name>
    <dbReference type="NCBI Taxonomy" id="2598579"/>
    <lineage>
        <taxon>Bacteria</taxon>
        <taxon>Pseudomonadati</taxon>
        <taxon>Planctomycetota</taxon>
        <taxon>Planctomycetia</taxon>
        <taxon>Gemmatales</taxon>
        <taxon>Gemmataceae</taxon>
        <taxon>Limnoglobus</taxon>
    </lineage>
</organism>
<feature type="transmembrane region" description="Helical" evidence="8">
    <location>
        <begin position="393"/>
        <end position="417"/>
    </location>
</feature>
<feature type="transmembrane region" description="Helical" evidence="8">
    <location>
        <begin position="317"/>
        <end position="340"/>
    </location>
</feature>
<evidence type="ECO:0000256" key="1">
    <source>
        <dbReference type="ARBA" id="ARBA00004651"/>
    </source>
</evidence>
<evidence type="ECO:0000256" key="3">
    <source>
        <dbReference type="ARBA" id="ARBA00022448"/>
    </source>
</evidence>
<dbReference type="Pfam" id="PF03600">
    <property type="entry name" value="CitMHS"/>
    <property type="match status" value="1"/>
</dbReference>
<feature type="transmembrane region" description="Helical" evidence="8">
    <location>
        <begin position="355"/>
        <end position="381"/>
    </location>
</feature>
<evidence type="ECO:0000256" key="8">
    <source>
        <dbReference type="SAM" id="Phobius"/>
    </source>
</evidence>
<feature type="transmembrane region" description="Helical" evidence="8">
    <location>
        <begin position="178"/>
        <end position="201"/>
    </location>
</feature>
<reference evidence="11" key="1">
    <citation type="submission" date="2019-08" db="EMBL/GenBank/DDBJ databases">
        <title>Limnoglobus roseus gen. nov., sp. nov., a novel freshwater planctomycete with a giant genome from the family Gemmataceae.</title>
        <authorList>
            <person name="Kulichevskaya I.S."/>
            <person name="Naumoff D.G."/>
            <person name="Miroshnikov K."/>
            <person name="Ivanova A."/>
            <person name="Philippov D.A."/>
            <person name="Hakobyan A."/>
            <person name="Rijpstra I.C."/>
            <person name="Sinninghe Damste J.S."/>
            <person name="Liesack W."/>
            <person name="Dedysh S.N."/>
        </authorList>
    </citation>
    <scope>NUCLEOTIDE SEQUENCE [LARGE SCALE GENOMIC DNA]</scope>
    <source>
        <strain evidence="11">PX52</strain>
    </source>
</reference>
<keyword evidence="11" id="KW-1185">Reference proteome</keyword>
<evidence type="ECO:0000256" key="7">
    <source>
        <dbReference type="ARBA" id="ARBA00023136"/>
    </source>
</evidence>
<feature type="transmembrane region" description="Helical" evidence="8">
    <location>
        <begin position="141"/>
        <end position="158"/>
    </location>
</feature>
<feature type="transmembrane region" description="Helical" evidence="8">
    <location>
        <begin position="59"/>
        <end position="78"/>
    </location>
</feature>
<dbReference type="PANTHER" id="PTHR43302">
    <property type="entry name" value="TRANSPORTER ARSB-RELATED"/>
    <property type="match status" value="1"/>
</dbReference>
<feature type="transmembrane region" description="Helical" evidence="8">
    <location>
        <begin position="278"/>
        <end position="296"/>
    </location>
</feature>
<evidence type="ECO:0000256" key="4">
    <source>
        <dbReference type="ARBA" id="ARBA00022475"/>
    </source>
</evidence>
<feature type="transmembrane region" description="Helical" evidence="8">
    <location>
        <begin position="7"/>
        <end position="28"/>
    </location>
</feature>
<dbReference type="InterPro" id="IPR000802">
    <property type="entry name" value="Arsenical_pump_ArsB"/>
</dbReference>
<dbReference type="AlphaFoldDB" id="A0A5C1AFX2"/>
<dbReference type="GO" id="GO:0005886">
    <property type="term" value="C:plasma membrane"/>
    <property type="evidence" value="ECO:0007669"/>
    <property type="project" value="UniProtKB-SubCell"/>
</dbReference>
<feature type="transmembrane region" description="Helical" evidence="8">
    <location>
        <begin position="98"/>
        <end position="129"/>
    </location>
</feature>
<keyword evidence="4" id="KW-1003">Cell membrane</keyword>